<keyword evidence="7" id="KW-0808">Transferase</keyword>
<comment type="pathway">
    <text evidence="3">Protein modification; protein ubiquitination.</text>
</comment>
<dbReference type="CDD" id="cd16594">
    <property type="entry name" value="RING-HC_TRIM7-like_C-IV"/>
    <property type="match status" value="1"/>
</dbReference>
<evidence type="ECO:0000313" key="17">
    <source>
        <dbReference type="Ensembl" id="ENSPCEP00000004053.1"/>
    </source>
</evidence>
<dbReference type="SMART" id="SM00184">
    <property type="entry name" value="RING"/>
    <property type="match status" value="1"/>
</dbReference>
<evidence type="ECO:0000256" key="13">
    <source>
        <dbReference type="PROSITE-ProRule" id="PRU00024"/>
    </source>
</evidence>
<evidence type="ECO:0000256" key="1">
    <source>
        <dbReference type="ARBA" id="ARBA00000900"/>
    </source>
</evidence>
<keyword evidence="10" id="KW-0833">Ubl conjugation pathway</keyword>
<dbReference type="InterPro" id="IPR017907">
    <property type="entry name" value="Znf_RING_CS"/>
</dbReference>
<evidence type="ECO:0000256" key="9">
    <source>
        <dbReference type="ARBA" id="ARBA00022771"/>
    </source>
</evidence>
<dbReference type="Proteomes" id="UP000694393">
    <property type="component" value="Unplaced"/>
</dbReference>
<comment type="catalytic activity">
    <reaction evidence="1">
        <text>S-ubiquitinyl-[E2 ubiquitin-conjugating enzyme]-L-cysteine + [acceptor protein]-L-lysine = [E2 ubiquitin-conjugating enzyme]-L-cysteine + N(6)-ubiquitinyl-[acceptor protein]-L-lysine.</text>
        <dbReference type="EC" id="2.3.2.27"/>
    </reaction>
</comment>
<dbReference type="Gene3D" id="3.30.40.10">
    <property type="entry name" value="Zinc/RING finger domain, C3HC4 (zinc finger)"/>
    <property type="match status" value="1"/>
</dbReference>
<dbReference type="PRINTS" id="PR01406">
    <property type="entry name" value="BBOXZNFINGER"/>
</dbReference>
<dbReference type="InterPro" id="IPR013083">
    <property type="entry name" value="Znf_RING/FYVE/PHD"/>
</dbReference>
<dbReference type="PROSITE" id="PS00518">
    <property type="entry name" value="ZF_RING_1"/>
    <property type="match status" value="1"/>
</dbReference>
<protein>
    <recommendedName>
        <fullName evidence="5">RING-type E3 ubiquitin transferase</fullName>
        <ecNumber evidence="5">2.3.2.27</ecNumber>
    </recommendedName>
</protein>
<dbReference type="AlphaFoldDB" id="A0A8C8RDJ1"/>
<keyword evidence="6" id="KW-0963">Cytoplasm</keyword>
<organism evidence="17 18">
    <name type="scientific">Pelusios castaneus</name>
    <name type="common">West African mud turtle</name>
    <dbReference type="NCBI Taxonomy" id="367368"/>
    <lineage>
        <taxon>Eukaryota</taxon>
        <taxon>Metazoa</taxon>
        <taxon>Chordata</taxon>
        <taxon>Craniata</taxon>
        <taxon>Vertebrata</taxon>
        <taxon>Euteleostomi</taxon>
        <taxon>Archelosauria</taxon>
        <taxon>Testudinata</taxon>
        <taxon>Testudines</taxon>
        <taxon>Pleurodira</taxon>
        <taxon>Pelomedusidae</taxon>
        <taxon>Pelusios</taxon>
    </lineage>
</organism>
<feature type="domain" description="RING-type" evidence="15">
    <location>
        <begin position="17"/>
        <end position="58"/>
    </location>
</feature>
<dbReference type="CDD" id="cd19762">
    <property type="entry name" value="Bbox2_TRIM7-like"/>
    <property type="match status" value="1"/>
</dbReference>
<evidence type="ECO:0000256" key="10">
    <source>
        <dbReference type="ARBA" id="ARBA00022786"/>
    </source>
</evidence>
<evidence type="ECO:0000256" key="5">
    <source>
        <dbReference type="ARBA" id="ARBA00012483"/>
    </source>
</evidence>
<dbReference type="InterPro" id="IPR000315">
    <property type="entry name" value="Znf_B-box"/>
</dbReference>
<dbReference type="Ensembl" id="ENSPCET00000004182.1">
    <property type="protein sequence ID" value="ENSPCEP00000004053.1"/>
    <property type="gene ID" value="ENSPCEG00000003247.1"/>
</dbReference>
<dbReference type="Pfam" id="PF15227">
    <property type="entry name" value="zf-C3HC4_4"/>
    <property type="match status" value="1"/>
</dbReference>
<dbReference type="PANTHER" id="PTHR24103">
    <property type="entry name" value="E3 UBIQUITIN-PROTEIN LIGASE TRIM"/>
    <property type="match status" value="1"/>
</dbReference>
<keyword evidence="11" id="KW-0862">Zinc</keyword>
<proteinExistence type="inferred from homology"/>
<dbReference type="SMART" id="SM00336">
    <property type="entry name" value="BBOX"/>
    <property type="match status" value="1"/>
</dbReference>
<dbReference type="SUPFAM" id="SSF57845">
    <property type="entry name" value="B-box zinc-binding domain"/>
    <property type="match status" value="1"/>
</dbReference>
<dbReference type="GO" id="GO:0008270">
    <property type="term" value="F:zinc ion binding"/>
    <property type="evidence" value="ECO:0007669"/>
    <property type="project" value="UniProtKB-KW"/>
</dbReference>
<evidence type="ECO:0000256" key="6">
    <source>
        <dbReference type="ARBA" id="ARBA00022490"/>
    </source>
</evidence>
<evidence type="ECO:0000256" key="7">
    <source>
        <dbReference type="ARBA" id="ARBA00022679"/>
    </source>
</evidence>
<reference evidence="17" key="2">
    <citation type="submission" date="2025-09" db="UniProtKB">
        <authorList>
            <consortium name="Ensembl"/>
        </authorList>
    </citation>
    <scope>IDENTIFICATION</scope>
</reference>
<dbReference type="InterPro" id="IPR020457">
    <property type="entry name" value="Znf_B-box_chordata"/>
</dbReference>
<dbReference type="GO" id="GO:0005737">
    <property type="term" value="C:cytoplasm"/>
    <property type="evidence" value="ECO:0007669"/>
    <property type="project" value="UniProtKB-SubCell"/>
</dbReference>
<evidence type="ECO:0000256" key="8">
    <source>
        <dbReference type="ARBA" id="ARBA00022723"/>
    </source>
</evidence>
<dbReference type="SUPFAM" id="SSF57850">
    <property type="entry name" value="RING/U-box"/>
    <property type="match status" value="1"/>
</dbReference>
<reference evidence="17" key="1">
    <citation type="submission" date="2025-08" db="UniProtKB">
        <authorList>
            <consortium name="Ensembl"/>
        </authorList>
    </citation>
    <scope>IDENTIFICATION</scope>
</reference>
<keyword evidence="18" id="KW-1185">Reference proteome</keyword>
<evidence type="ECO:0000256" key="4">
    <source>
        <dbReference type="ARBA" id="ARBA00008518"/>
    </source>
</evidence>
<dbReference type="GO" id="GO:0061630">
    <property type="term" value="F:ubiquitin protein ligase activity"/>
    <property type="evidence" value="ECO:0007669"/>
    <property type="project" value="UniProtKB-EC"/>
</dbReference>
<sequence length="295" mass="32561">MAAAGDLVGRFQDEVTCSVCLEYFTDPVMIECGHNFCRACISRCWGESEPDFPCPQCREPAQQRHLRPNRQLGNLVELVKGLSGQAVPGPQGGRVCERHQEPLKLFCEEDQTPICVICRESRAHRAHTVVPIEEAAQEYRVGPVIPMARVTGSACLQGQSPWPVSDQPWMGTWNCRTTGQGMFLELLVLGRSWAGPSSSVQGFTLELGSLTFPEISRLSALITELEGKRQQPAPELLQVRRCQRHPEPSAGRGRTPSHWGSRGNSVHRAARGLQGQGSRAAERQEVGPSGRWGCW</sequence>
<dbReference type="InterPro" id="IPR050143">
    <property type="entry name" value="TRIM/RBCC"/>
</dbReference>
<evidence type="ECO:0000256" key="2">
    <source>
        <dbReference type="ARBA" id="ARBA00004496"/>
    </source>
</evidence>
<evidence type="ECO:0000313" key="18">
    <source>
        <dbReference type="Proteomes" id="UP000694393"/>
    </source>
</evidence>
<evidence type="ECO:0000259" key="15">
    <source>
        <dbReference type="PROSITE" id="PS50089"/>
    </source>
</evidence>
<evidence type="ECO:0000259" key="16">
    <source>
        <dbReference type="PROSITE" id="PS50119"/>
    </source>
</evidence>
<dbReference type="PROSITE" id="PS50089">
    <property type="entry name" value="ZF_RING_2"/>
    <property type="match status" value="1"/>
</dbReference>
<keyword evidence="12" id="KW-0175">Coiled coil</keyword>
<evidence type="ECO:0000256" key="12">
    <source>
        <dbReference type="ARBA" id="ARBA00023054"/>
    </source>
</evidence>
<dbReference type="EC" id="2.3.2.27" evidence="5"/>
<dbReference type="InterPro" id="IPR001841">
    <property type="entry name" value="Znf_RING"/>
</dbReference>
<evidence type="ECO:0000256" key="14">
    <source>
        <dbReference type="SAM" id="MobiDB-lite"/>
    </source>
</evidence>
<keyword evidence="9 13" id="KW-0863">Zinc-finger</keyword>
<dbReference type="PROSITE" id="PS50119">
    <property type="entry name" value="ZF_BBOX"/>
    <property type="match status" value="1"/>
</dbReference>
<keyword evidence="8" id="KW-0479">Metal-binding</keyword>
<feature type="domain" description="B box-type" evidence="16">
    <location>
        <begin position="91"/>
        <end position="132"/>
    </location>
</feature>
<name>A0A8C8RDJ1_9SAUR</name>
<evidence type="ECO:0000256" key="3">
    <source>
        <dbReference type="ARBA" id="ARBA00004906"/>
    </source>
</evidence>
<dbReference type="Pfam" id="PF00643">
    <property type="entry name" value="zf-B_box"/>
    <property type="match status" value="1"/>
</dbReference>
<comment type="similarity">
    <text evidence="4">Belongs to the TRIM/RBCC family.</text>
</comment>
<feature type="region of interest" description="Disordered" evidence="14">
    <location>
        <begin position="242"/>
        <end position="295"/>
    </location>
</feature>
<accession>A0A8C8RDJ1</accession>
<dbReference type="Gene3D" id="3.30.160.60">
    <property type="entry name" value="Classic Zinc Finger"/>
    <property type="match status" value="1"/>
</dbReference>
<evidence type="ECO:0000256" key="11">
    <source>
        <dbReference type="ARBA" id="ARBA00022833"/>
    </source>
</evidence>
<comment type="subcellular location">
    <subcellularLocation>
        <location evidence="2">Cytoplasm</location>
    </subcellularLocation>
</comment>